<proteinExistence type="predicted"/>
<dbReference type="Gramene" id="TraesJAG2B03G01018690.1">
    <property type="protein sequence ID" value="TraesJAG2B03G01018690.1.CDS1"/>
    <property type="gene ID" value="TraesJAG2B03G01018690"/>
</dbReference>
<evidence type="ECO:0000313" key="2">
    <source>
        <dbReference type="Proteomes" id="UP000019116"/>
    </source>
</evidence>
<protein>
    <submittedName>
        <fullName evidence="1">Uncharacterized protein</fullName>
    </submittedName>
</protein>
<keyword evidence="2" id="KW-1185">Reference proteome</keyword>
<dbReference type="AlphaFoldDB" id="A0A3B6CEM0"/>
<dbReference type="Gramene" id="TraesCLE_scaffold_142272_01G000100.1">
    <property type="protein sequence ID" value="TraesCLE_scaffold_142272_01G000100.1"/>
    <property type="gene ID" value="TraesCLE_scaffold_142272_01G000100"/>
</dbReference>
<name>A0A3B6CEM0_WHEAT</name>
<dbReference type="Gramene" id="TraesARI2B03G01034270.1">
    <property type="protein sequence ID" value="TraesARI2B03G01034270.1.CDS1"/>
    <property type="gene ID" value="TraesARI2B03G01034270"/>
</dbReference>
<dbReference type="OrthoDB" id="678170at2759"/>
<dbReference type="Gramene" id="TraesCS2B03G1171600.1">
    <property type="protein sequence ID" value="TraesCS2B03G1171600.1.CDS1"/>
    <property type="gene ID" value="TraesCS2B03G1171600"/>
</dbReference>
<dbReference type="Gramene" id="TraesMAC2B03G01016680.1">
    <property type="protein sequence ID" value="TraesMAC2B03G01016680.1.CDS1"/>
    <property type="gene ID" value="TraesMAC2B03G01016680"/>
</dbReference>
<accession>A0A3B6CEM0</accession>
<dbReference type="Gramene" id="TraesCAD_scaffold_047264_01G000200.1">
    <property type="protein sequence ID" value="TraesCAD_scaffold_047264_01G000200.1"/>
    <property type="gene ID" value="TraesCAD_scaffold_047264_01G000200"/>
</dbReference>
<evidence type="ECO:0000313" key="1">
    <source>
        <dbReference type="EnsemblPlants" id="TraesCS2B02G462200.1.cds1"/>
    </source>
</evidence>
<dbReference type="EnsemblPlants" id="TraesCS2B02G462200.1">
    <property type="protein sequence ID" value="TraesCS2B02G462200.1.cds1"/>
    <property type="gene ID" value="TraesCS2B02G462200"/>
</dbReference>
<reference evidence="1" key="2">
    <citation type="submission" date="2018-10" db="UniProtKB">
        <authorList>
            <consortium name="EnsemblPlants"/>
        </authorList>
    </citation>
    <scope>IDENTIFICATION</scope>
</reference>
<dbReference type="Gramene" id="TraesWEE_scaffold_129788_01G000100.1">
    <property type="protein sequence ID" value="TraesWEE_scaffold_129788_01G000100.1"/>
    <property type="gene ID" value="TraesWEE_scaffold_129788_01G000100"/>
</dbReference>
<reference evidence="1" key="1">
    <citation type="submission" date="2018-08" db="EMBL/GenBank/DDBJ databases">
        <authorList>
            <person name="Rossello M."/>
        </authorList>
    </citation>
    <scope>NUCLEOTIDE SEQUENCE [LARGE SCALE GENOMIC DNA]</scope>
    <source>
        <strain evidence="1">cv. Chinese Spring</strain>
    </source>
</reference>
<dbReference type="Gramene" id="TraesCS2B02G462200.1">
    <property type="protein sequence ID" value="TraesCS2B02G462200.1.cds1"/>
    <property type="gene ID" value="TraesCS2B02G462200"/>
</dbReference>
<dbReference type="Gramene" id="TraesROB_scaffold_015469_01G000200.1">
    <property type="protein sequence ID" value="TraesROB_scaffold_015469_01G000200.1"/>
    <property type="gene ID" value="TraesROB_scaffold_015469_01G000200"/>
</dbReference>
<dbReference type="Gramene" id="TraesRN2B0101214200.1">
    <property type="protein sequence ID" value="TraesRN2B0101214200.1"/>
    <property type="gene ID" value="TraesRN2B0101214200"/>
</dbReference>
<dbReference type="Gramene" id="TraesSYM2B03G01033660.1">
    <property type="protein sequence ID" value="TraesSYM2B03G01033660.1.CDS1"/>
    <property type="gene ID" value="TraesSYM2B03G01033660"/>
</dbReference>
<dbReference type="Proteomes" id="UP000019116">
    <property type="component" value="Chromosome 2B"/>
</dbReference>
<dbReference type="Gramene" id="TraesLDM2B03G01019910.1">
    <property type="protein sequence ID" value="TraesLDM2B03G01019910.1.CDS1"/>
    <property type="gene ID" value="TraesLDM2B03G01019910"/>
</dbReference>
<organism evidence="1">
    <name type="scientific">Triticum aestivum</name>
    <name type="common">Wheat</name>
    <dbReference type="NCBI Taxonomy" id="4565"/>
    <lineage>
        <taxon>Eukaryota</taxon>
        <taxon>Viridiplantae</taxon>
        <taxon>Streptophyta</taxon>
        <taxon>Embryophyta</taxon>
        <taxon>Tracheophyta</taxon>
        <taxon>Spermatophyta</taxon>
        <taxon>Magnoliopsida</taxon>
        <taxon>Liliopsida</taxon>
        <taxon>Poales</taxon>
        <taxon>Poaceae</taxon>
        <taxon>BOP clade</taxon>
        <taxon>Pooideae</taxon>
        <taxon>Triticodae</taxon>
        <taxon>Triticeae</taxon>
        <taxon>Triticinae</taxon>
        <taxon>Triticum</taxon>
    </lineage>
</organism>
<sequence length="113" mass="11958">MAAKGCYGVAGGAAYLPAAQEAGLARQYSAMDISGGETGEETEISCLTSRFASLSDREERLAEIAAGLRRIKEKRGSRPPTYIELAAAVLLQDSVAAALEGRPTVLDVQWLLE</sequence>
<dbReference type="Gramene" id="TraesNOR2B03G01033450.1">
    <property type="protein sequence ID" value="TraesNOR2B03G01033450.1.CDS1"/>
    <property type="gene ID" value="TraesNOR2B03G01033450"/>
</dbReference>
<dbReference type="Gramene" id="TraesPARA_EIv1.0_0508000.1">
    <property type="protein sequence ID" value="TraesPARA_EIv1.0_0508000.1.CDS1"/>
    <property type="gene ID" value="TraesPARA_EIv1.0_0508000"/>
</dbReference>